<dbReference type="GO" id="GO:0005737">
    <property type="term" value="C:cytoplasm"/>
    <property type="evidence" value="ECO:0007669"/>
    <property type="project" value="UniProtKB-SubCell"/>
</dbReference>
<evidence type="ECO:0000256" key="5">
    <source>
        <dbReference type="ARBA" id="ARBA00022741"/>
    </source>
</evidence>
<feature type="region of interest" description="Disordered" evidence="7">
    <location>
        <begin position="379"/>
        <end position="432"/>
    </location>
</feature>
<keyword evidence="2" id="KW-0963">Cytoplasm</keyword>
<dbReference type="PRINTS" id="PR01407">
    <property type="entry name" value="BUTYPHLNCDUF"/>
</dbReference>
<name>A0A8C9SEN6_SCLFO</name>
<dbReference type="InterPro" id="IPR041267">
    <property type="entry name" value="NLRP_HD2"/>
</dbReference>
<dbReference type="InterPro" id="IPR041075">
    <property type="entry name" value="NOD1/2_WH"/>
</dbReference>
<dbReference type="InterPro" id="IPR003877">
    <property type="entry name" value="SPRY_dom"/>
</dbReference>
<organism evidence="10 11">
    <name type="scientific">Scleropages formosus</name>
    <name type="common">Asian bonytongue</name>
    <name type="synonym">Osteoglossum formosum</name>
    <dbReference type="NCBI Taxonomy" id="113540"/>
    <lineage>
        <taxon>Eukaryota</taxon>
        <taxon>Metazoa</taxon>
        <taxon>Chordata</taxon>
        <taxon>Craniata</taxon>
        <taxon>Vertebrata</taxon>
        <taxon>Euteleostomi</taxon>
        <taxon>Actinopterygii</taxon>
        <taxon>Neopterygii</taxon>
        <taxon>Teleostei</taxon>
        <taxon>Osteoglossocephala</taxon>
        <taxon>Osteoglossomorpha</taxon>
        <taxon>Osteoglossiformes</taxon>
        <taxon>Osteoglossidae</taxon>
        <taxon>Scleropages</taxon>
    </lineage>
</organism>
<dbReference type="Pfam" id="PF13765">
    <property type="entry name" value="PRY"/>
    <property type="match status" value="1"/>
</dbReference>
<dbReference type="SMART" id="SM00449">
    <property type="entry name" value="SPRY"/>
    <property type="match status" value="1"/>
</dbReference>
<evidence type="ECO:0000259" key="9">
    <source>
        <dbReference type="PROSITE" id="PS50837"/>
    </source>
</evidence>
<sequence length="1649" mass="184781">MDPHKSVQEQRPGSPAAICMSMRNDRSMSEPIRSSGGTTMAQDQRPWSPAPSCMSMKSDRSMPEPIRFSGGTAMAQDQRPWSPAPSCMSMKSDRSMPEPIRFSGGTAMAQDQRPWSPAVIYMSMRNDQSMSEPIRFSGGTAMAQDQRPWSPAVIYMSMRNDQSMSEPIRFSGGTAMAQDQRPGSPAAICMSMRNDRSMPEPIRFSGGTAMAQDQRPWSPAPSCMSMKSDRSMPEPIRFSGGTAMAQDQRPWSPGPSCMSMKSDRSMPEPIRFSGGTAMAQDQRPWSPAPSCMSMKSDRSMPEPIRFSGGTAMAQDQRPWSPGPSCMSMKSDRSMPEPIRFSGGTAMAQDQRPGSPAPSCMLMKSDRSMPEPIRFSGGTAMAQDQRLWSPGPSCMSMKSDRSMPEPIRFSGGTAMAQDQRPWSPAPSCMSMKSDRSMPEPIRFSGGTAMAQDQRPWSPAVIYMSMRNDQSMSEPIRFSGGTAMAQDQRPGSLAAICMSMRNDWSMPEPIRLKNGAEQDASVIYSSGHTNARGKRKAPPVASRVSVKRLCVRGRSNEFTGVTFPIGQGCLYTGYTSTSEKQQEMEPSDDKEEMLDQQSYIVVLQRHQLMEPSENLDPESFQRSKSNASLLREIHRDYDVRRVQMKHKTKLESTFKHIFEGIAKQGNPTLLNRIYTELYITEGEREGVNDEHEVWQIESAYRTHSSLDTPINCNDIFKCLPGQERTIRTVLTKGIAGIGKTVSVQKFILDWAEGKANQDIDFIFVLPFRELNLIKDEQYSLLELLHEFYPEIENIKDIRFNKYKVMLIFDGLDESRLPLNFHHMRLSDVKEATSVDVLLTNLIKRILLPSALLWITTRPAAASQIPPEYVDQVTEIRGFNDPQKEEYFHKRFSDEDLANRIISHIQSSRSLYIMCHIPVFCWISATVLEKMLGNDGGEEIPTTLTQMYTHFLLIQTNIKNKKYHGTNETDSRNVSQSDRDLILKLAELAFHQLEKGNIIFYETDLKDCDIDVSEVSVYSGVCTQIFKEESVMYKKKVYCFVHLSIQEFLAALYVIHCHASNKMDSLKLFSEKKSRVSHLEMLLNELHKLAVNKALESKNGHLDLFLRFLLGLSMDSNKSLLQGLFTQTESSSESIKKTVKYIKVLRTKYPSPERYMNLFLCLVELNDFSLLKKVQKYRDSSSGEKLTPAECSCLAYVLLMSNEVLDVFDISTFNTSPEGRIRLIPAVKCCRKAVLTHCKLTGDSCGSVVSALQSVNSQLTELDLSYNHLGDSGVKELCTGLMSPHCKLHTLRLVACRFTAESCGCVASALQSVNSQLTELDLSYNHLRDSGVKELCTGLMSPHCKLHTLRVKLCNLTEGSCEDLASVLKCPQSGLKDVELSDNDLLDQGVMLLSAGLKEPGCKLQRLGLSLCRITERGCSSLASALGSNPRSQLRELDLSYNHPGDSGVKLLSALPEKVNVDHAGQRRIRPGLLKYSCQFTLDPNTANRKLVLSEDKRTVTWRGEEQKYPDHPERFDCFRQVLCVESVSDRSYWEVQWTGNEAEIGVTYKGIKRKGDGDDCRLGYNGKSWVLCCTDKRYSVRHNNTPTEISASPSPRVGVYVDCVSGTLSFYSVSSVEPTLLYSFTSTFTEPLYPVFSLWGSDSSVSLCDLE</sequence>
<evidence type="ECO:0000313" key="10">
    <source>
        <dbReference type="Ensembl" id="ENSSFOP00015031704.2"/>
    </source>
</evidence>
<dbReference type="Pfam" id="PF14484">
    <property type="entry name" value="FISNA"/>
    <property type="match status" value="1"/>
</dbReference>
<dbReference type="InterPro" id="IPR013320">
    <property type="entry name" value="ConA-like_dom_sf"/>
</dbReference>
<dbReference type="PANTHER" id="PTHR24106">
    <property type="entry name" value="NACHT, LRR AND CARD DOMAINS-CONTAINING"/>
    <property type="match status" value="1"/>
</dbReference>
<dbReference type="Pfam" id="PF05729">
    <property type="entry name" value="NACHT"/>
    <property type="match status" value="1"/>
</dbReference>
<dbReference type="FunFam" id="3.40.50.300:FF:000210">
    <property type="entry name" value="Si:dkey-16p6.1"/>
    <property type="match status" value="1"/>
</dbReference>
<dbReference type="SMART" id="SM00589">
    <property type="entry name" value="PRY"/>
    <property type="match status" value="1"/>
</dbReference>
<dbReference type="Pfam" id="PF17779">
    <property type="entry name" value="WHD_NOD2"/>
    <property type="match status" value="1"/>
</dbReference>
<evidence type="ECO:0000256" key="2">
    <source>
        <dbReference type="ARBA" id="ARBA00022490"/>
    </source>
</evidence>
<evidence type="ECO:0000313" key="11">
    <source>
        <dbReference type="Proteomes" id="UP000694397"/>
    </source>
</evidence>
<dbReference type="Pfam" id="PF13516">
    <property type="entry name" value="LRR_6"/>
    <property type="match status" value="3"/>
</dbReference>
<proteinExistence type="predicted"/>
<dbReference type="InterPro" id="IPR043136">
    <property type="entry name" value="B30.2/SPRY_sf"/>
</dbReference>
<dbReference type="Ensembl" id="ENSSFOT00015032059.2">
    <property type="protein sequence ID" value="ENSSFOP00015031704.2"/>
    <property type="gene ID" value="ENSSFOG00015020274.2"/>
</dbReference>
<keyword evidence="5" id="KW-0547">Nucleotide-binding</keyword>
<protein>
    <recommendedName>
        <fullName evidence="12">NACHT, LRR and PYD domains-containing protein 12-like</fullName>
    </recommendedName>
</protein>
<evidence type="ECO:0000256" key="3">
    <source>
        <dbReference type="ARBA" id="ARBA00022614"/>
    </source>
</evidence>
<dbReference type="InterPro" id="IPR029495">
    <property type="entry name" value="NACHT-assoc"/>
</dbReference>
<dbReference type="PROSITE" id="PS50837">
    <property type="entry name" value="NACHT"/>
    <property type="match status" value="1"/>
</dbReference>
<reference evidence="10" key="2">
    <citation type="submission" date="2025-08" db="UniProtKB">
        <authorList>
            <consortium name="Ensembl"/>
        </authorList>
    </citation>
    <scope>IDENTIFICATION</scope>
</reference>
<dbReference type="SUPFAM" id="SSF49899">
    <property type="entry name" value="Concanavalin A-like lectins/glucanases"/>
    <property type="match status" value="1"/>
</dbReference>
<dbReference type="Gene3D" id="3.80.10.10">
    <property type="entry name" value="Ribonuclease Inhibitor"/>
    <property type="match status" value="2"/>
</dbReference>
<dbReference type="InterPro" id="IPR001870">
    <property type="entry name" value="B30.2/SPRY"/>
</dbReference>
<dbReference type="SUPFAM" id="SSF52047">
    <property type="entry name" value="RNI-like"/>
    <property type="match status" value="1"/>
</dbReference>
<reference evidence="10 11" key="1">
    <citation type="submission" date="2019-04" db="EMBL/GenBank/DDBJ databases">
        <authorList>
            <consortium name="Wellcome Sanger Institute Data Sharing"/>
        </authorList>
    </citation>
    <scope>NUCLEOTIDE SEQUENCE [LARGE SCALE GENOMIC DNA]</scope>
</reference>
<dbReference type="InterPro" id="IPR003879">
    <property type="entry name" value="Butyrophylin_SPRY"/>
</dbReference>
<dbReference type="CDD" id="cd16040">
    <property type="entry name" value="SPRY_PRY_SNTX"/>
    <property type="match status" value="1"/>
</dbReference>
<keyword evidence="11" id="KW-1185">Reference proteome</keyword>
<dbReference type="OrthoDB" id="120976at2759"/>
<comment type="subcellular location">
    <subcellularLocation>
        <location evidence="1">Cytoplasm</location>
    </subcellularLocation>
</comment>
<feature type="region of interest" description="Disordered" evidence="7">
    <location>
        <begin position="208"/>
        <end position="359"/>
    </location>
</feature>
<dbReference type="PROSITE" id="PS50188">
    <property type="entry name" value="B302_SPRY"/>
    <property type="match status" value="1"/>
</dbReference>
<dbReference type="FunFam" id="3.80.10.10:FF:000100">
    <property type="entry name" value="Si:dkey-11n14.1"/>
    <property type="match status" value="1"/>
</dbReference>
<dbReference type="GeneTree" id="ENSGT01150000286927"/>
<reference evidence="10" key="3">
    <citation type="submission" date="2025-09" db="UniProtKB">
        <authorList>
            <consortium name="Ensembl"/>
        </authorList>
    </citation>
    <scope>IDENTIFICATION</scope>
</reference>
<dbReference type="Proteomes" id="UP000694397">
    <property type="component" value="Chromosome 1"/>
</dbReference>
<evidence type="ECO:0000256" key="4">
    <source>
        <dbReference type="ARBA" id="ARBA00022737"/>
    </source>
</evidence>
<feature type="region of interest" description="Disordered" evidence="7">
    <location>
        <begin position="1"/>
        <end position="95"/>
    </location>
</feature>
<dbReference type="InterPro" id="IPR027417">
    <property type="entry name" value="P-loop_NTPase"/>
</dbReference>
<dbReference type="Gene3D" id="2.60.120.920">
    <property type="match status" value="1"/>
</dbReference>
<evidence type="ECO:0000256" key="7">
    <source>
        <dbReference type="SAM" id="MobiDB-lite"/>
    </source>
</evidence>
<feature type="domain" description="NACHT" evidence="9">
    <location>
        <begin position="725"/>
        <end position="858"/>
    </location>
</feature>
<keyword evidence="4" id="KW-0677">Repeat</keyword>
<dbReference type="SMART" id="SM00368">
    <property type="entry name" value="LRR_RI"/>
    <property type="match status" value="7"/>
</dbReference>
<evidence type="ECO:0000256" key="6">
    <source>
        <dbReference type="ARBA" id="ARBA00022840"/>
    </source>
</evidence>
<dbReference type="Pfam" id="PF17776">
    <property type="entry name" value="NLRC4_HD2"/>
    <property type="match status" value="1"/>
</dbReference>
<keyword evidence="3" id="KW-0433">Leucine-rich repeat</keyword>
<evidence type="ECO:0000259" key="8">
    <source>
        <dbReference type="PROSITE" id="PS50188"/>
    </source>
</evidence>
<evidence type="ECO:0000256" key="1">
    <source>
        <dbReference type="ARBA" id="ARBA00004496"/>
    </source>
</evidence>
<dbReference type="InterPro" id="IPR032675">
    <property type="entry name" value="LRR_dom_sf"/>
</dbReference>
<dbReference type="Pfam" id="PF00622">
    <property type="entry name" value="SPRY"/>
    <property type="match status" value="1"/>
</dbReference>
<dbReference type="InterPro" id="IPR007111">
    <property type="entry name" value="NACHT_NTPase"/>
</dbReference>
<dbReference type="SMART" id="SM01288">
    <property type="entry name" value="FISNA"/>
    <property type="match status" value="1"/>
</dbReference>
<evidence type="ECO:0008006" key="12">
    <source>
        <dbReference type="Google" id="ProtNLM"/>
    </source>
</evidence>
<dbReference type="InterPro" id="IPR006574">
    <property type="entry name" value="PRY"/>
</dbReference>
<feature type="domain" description="B30.2/SPRY" evidence="8">
    <location>
        <begin position="1457"/>
        <end position="1649"/>
    </location>
</feature>
<dbReference type="GO" id="GO:0005524">
    <property type="term" value="F:ATP binding"/>
    <property type="evidence" value="ECO:0007669"/>
    <property type="project" value="UniProtKB-KW"/>
</dbReference>
<dbReference type="InterPro" id="IPR001611">
    <property type="entry name" value="Leu-rich_rpt"/>
</dbReference>
<dbReference type="InterPro" id="IPR051261">
    <property type="entry name" value="NLR"/>
</dbReference>
<keyword evidence="6" id="KW-0067">ATP-binding</keyword>
<dbReference type="Gene3D" id="3.40.50.300">
    <property type="entry name" value="P-loop containing nucleotide triphosphate hydrolases"/>
    <property type="match status" value="1"/>
</dbReference>
<accession>A0A8C9SEN6</accession>